<evidence type="ECO:0000313" key="2">
    <source>
        <dbReference type="EMBL" id="CAF0995319.1"/>
    </source>
</evidence>
<comment type="caution">
    <text evidence="2">The sequence shown here is derived from an EMBL/GenBank/DDBJ whole genome shotgun (WGS) entry which is preliminary data.</text>
</comment>
<dbReference type="Proteomes" id="UP000663829">
    <property type="component" value="Unassembled WGS sequence"/>
</dbReference>
<proteinExistence type="predicted"/>
<dbReference type="EMBL" id="CAJOBC010003098">
    <property type="protein sequence ID" value="CAF3766970.1"/>
    <property type="molecule type" value="Genomic_DNA"/>
</dbReference>
<dbReference type="EMBL" id="CAJNOK010000636">
    <property type="protein sequence ID" value="CAF0766176.1"/>
    <property type="molecule type" value="Genomic_DNA"/>
</dbReference>
<evidence type="ECO:0000313" key="5">
    <source>
        <dbReference type="Proteomes" id="UP000663829"/>
    </source>
</evidence>
<dbReference type="EMBL" id="CAJNOQ010003099">
    <property type="protein sequence ID" value="CAF0995319.1"/>
    <property type="molecule type" value="Genomic_DNA"/>
</dbReference>
<reference evidence="2" key="1">
    <citation type="submission" date="2021-02" db="EMBL/GenBank/DDBJ databases">
        <authorList>
            <person name="Nowell W R."/>
        </authorList>
    </citation>
    <scope>NUCLEOTIDE SEQUENCE</scope>
</reference>
<dbReference type="Proteomes" id="UP000681722">
    <property type="component" value="Unassembled WGS sequence"/>
</dbReference>
<evidence type="ECO:0000313" key="1">
    <source>
        <dbReference type="EMBL" id="CAF0766176.1"/>
    </source>
</evidence>
<dbReference type="Proteomes" id="UP000682733">
    <property type="component" value="Unassembled WGS sequence"/>
</dbReference>
<gene>
    <name evidence="2" type="ORF">GPM918_LOCUS13469</name>
    <name evidence="1" type="ORF">OVA965_LOCUS2828</name>
    <name evidence="4" type="ORF">SRO942_LOCUS13467</name>
    <name evidence="3" type="ORF">TMI583_LOCUS2827</name>
</gene>
<dbReference type="AlphaFoldDB" id="A0A814GEN3"/>
<evidence type="ECO:0000313" key="3">
    <source>
        <dbReference type="EMBL" id="CAF3546462.1"/>
    </source>
</evidence>
<sequence>MAELCKLCIENVTNRNFYYYRFKDEQTSNLKDEDFLSKKYLLTSTYLHCGKTLHDQINIIRQNIEHMEDKT</sequence>
<name>A0A814GEN3_9BILA</name>
<accession>A0A814GEN3</accession>
<protein>
    <submittedName>
        <fullName evidence="2">Uncharacterized protein</fullName>
    </submittedName>
</protein>
<dbReference type="EMBL" id="CAJOBA010000636">
    <property type="protein sequence ID" value="CAF3546462.1"/>
    <property type="molecule type" value="Genomic_DNA"/>
</dbReference>
<keyword evidence="5" id="KW-1185">Reference proteome</keyword>
<evidence type="ECO:0000313" key="4">
    <source>
        <dbReference type="EMBL" id="CAF3766970.1"/>
    </source>
</evidence>
<organism evidence="2 5">
    <name type="scientific">Didymodactylos carnosus</name>
    <dbReference type="NCBI Taxonomy" id="1234261"/>
    <lineage>
        <taxon>Eukaryota</taxon>
        <taxon>Metazoa</taxon>
        <taxon>Spiralia</taxon>
        <taxon>Gnathifera</taxon>
        <taxon>Rotifera</taxon>
        <taxon>Eurotatoria</taxon>
        <taxon>Bdelloidea</taxon>
        <taxon>Philodinida</taxon>
        <taxon>Philodinidae</taxon>
        <taxon>Didymodactylos</taxon>
    </lineage>
</organism>
<dbReference type="Proteomes" id="UP000677228">
    <property type="component" value="Unassembled WGS sequence"/>
</dbReference>